<keyword evidence="2" id="KW-1185">Reference proteome</keyword>
<dbReference type="EMBL" id="MSZX01000002">
    <property type="protein sequence ID" value="OPA80240.1"/>
    <property type="molecule type" value="Genomic_DNA"/>
</dbReference>
<evidence type="ECO:0000313" key="2">
    <source>
        <dbReference type="Proteomes" id="UP000190188"/>
    </source>
</evidence>
<reference evidence="1 2" key="1">
    <citation type="submission" date="2017-01" db="EMBL/GenBank/DDBJ databases">
        <title>Genome analysis of Paenibacillus selenitrireducens ES3-24.</title>
        <authorList>
            <person name="Xu D."/>
            <person name="Yao R."/>
            <person name="Zheng S."/>
        </authorList>
    </citation>
    <scope>NUCLEOTIDE SEQUENCE [LARGE SCALE GENOMIC DNA]</scope>
    <source>
        <strain evidence="1 2">ES3-24</strain>
    </source>
</reference>
<evidence type="ECO:0000313" key="1">
    <source>
        <dbReference type="EMBL" id="OPA80240.1"/>
    </source>
</evidence>
<protein>
    <submittedName>
        <fullName evidence="1">Uncharacterized protein</fullName>
    </submittedName>
</protein>
<dbReference type="Proteomes" id="UP000190188">
    <property type="component" value="Unassembled WGS sequence"/>
</dbReference>
<dbReference type="AlphaFoldDB" id="A0A1T2XK45"/>
<accession>A0A1T2XK45</accession>
<dbReference type="RefSeq" id="WP_078497589.1">
    <property type="nucleotide sequence ID" value="NZ_MSZX01000002.1"/>
</dbReference>
<gene>
    <name evidence="1" type="ORF">BVG16_05730</name>
</gene>
<sequence length="59" mass="6781">MKTTEKYIAQIQEDGKAIVPIKVAEEVSQWLELKHYVLKISEGKRLIELDLPEEKAKGD</sequence>
<proteinExistence type="predicted"/>
<name>A0A1T2XK45_9BACL</name>
<comment type="caution">
    <text evidence="1">The sequence shown here is derived from an EMBL/GenBank/DDBJ whole genome shotgun (WGS) entry which is preliminary data.</text>
</comment>
<organism evidence="1 2">
    <name type="scientific">Paenibacillus selenitireducens</name>
    <dbReference type="NCBI Taxonomy" id="1324314"/>
    <lineage>
        <taxon>Bacteria</taxon>
        <taxon>Bacillati</taxon>
        <taxon>Bacillota</taxon>
        <taxon>Bacilli</taxon>
        <taxon>Bacillales</taxon>
        <taxon>Paenibacillaceae</taxon>
        <taxon>Paenibacillus</taxon>
    </lineage>
</organism>